<dbReference type="Proteomes" id="UP000603865">
    <property type="component" value="Unassembled WGS sequence"/>
</dbReference>
<dbReference type="AlphaFoldDB" id="A0A918CD83"/>
<reference evidence="1" key="1">
    <citation type="journal article" date="2014" name="Int. J. Syst. Evol. Microbiol.">
        <title>Complete genome sequence of Corynebacterium casei LMG S-19264T (=DSM 44701T), isolated from a smear-ripened cheese.</title>
        <authorList>
            <consortium name="US DOE Joint Genome Institute (JGI-PGF)"/>
            <person name="Walter F."/>
            <person name="Albersmeier A."/>
            <person name="Kalinowski J."/>
            <person name="Ruckert C."/>
        </authorList>
    </citation>
    <scope>NUCLEOTIDE SEQUENCE</scope>
    <source>
        <strain evidence="1">JCM 31311</strain>
    </source>
</reference>
<gene>
    <name evidence="1" type="ORF">GCM10008957_31770</name>
</gene>
<organism evidence="1 2">
    <name type="scientific">Deinococcus ruber</name>
    <dbReference type="NCBI Taxonomy" id="1848197"/>
    <lineage>
        <taxon>Bacteria</taxon>
        <taxon>Thermotogati</taxon>
        <taxon>Deinococcota</taxon>
        <taxon>Deinococci</taxon>
        <taxon>Deinococcales</taxon>
        <taxon>Deinococcaceae</taxon>
        <taxon>Deinococcus</taxon>
    </lineage>
</organism>
<evidence type="ECO:0000313" key="1">
    <source>
        <dbReference type="EMBL" id="GGR16778.1"/>
    </source>
</evidence>
<evidence type="ECO:0000313" key="2">
    <source>
        <dbReference type="Proteomes" id="UP000603865"/>
    </source>
</evidence>
<protein>
    <submittedName>
        <fullName evidence="1">Uncharacterized protein</fullName>
    </submittedName>
</protein>
<name>A0A918CD83_9DEIO</name>
<keyword evidence="2" id="KW-1185">Reference proteome</keyword>
<comment type="caution">
    <text evidence="1">The sequence shown here is derived from an EMBL/GenBank/DDBJ whole genome shotgun (WGS) entry which is preliminary data.</text>
</comment>
<proteinExistence type="predicted"/>
<dbReference type="EMBL" id="BMQL01000019">
    <property type="protein sequence ID" value="GGR16778.1"/>
    <property type="molecule type" value="Genomic_DNA"/>
</dbReference>
<dbReference type="RefSeq" id="WP_189091502.1">
    <property type="nucleotide sequence ID" value="NZ_BMQL01000019.1"/>
</dbReference>
<sequence>MRALYQHICDHANLPNLEPRPLLAAQIKPGASEFGISGVVTAQGGGMGAAGLVVRRTYSGFVAVHYDPGTNSAALMPDEAALNAALEGFRLTEAYRTPGVVAFGGFAIDFKLNEFPEKVGLAPTMSMFADFELTLDLETGVTYV</sequence>
<reference evidence="1" key="2">
    <citation type="submission" date="2020-09" db="EMBL/GenBank/DDBJ databases">
        <authorList>
            <person name="Sun Q."/>
            <person name="Ohkuma M."/>
        </authorList>
    </citation>
    <scope>NUCLEOTIDE SEQUENCE</scope>
    <source>
        <strain evidence="1">JCM 31311</strain>
    </source>
</reference>
<accession>A0A918CD83</accession>